<dbReference type="SUPFAM" id="SSF109604">
    <property type="entry name" value="HD-domain/PDEase-like"/>
    <property type="match status" value="1"/>
</dbReference>
<evidence type="ECO:0000259" key="4">
    <source>
        <dbReference type="PROSITE" id="PS50110"/>
    </source>
</evidence>
<feature type="modified residue" description="4-aspartylphosphate" evidence="3">
    <location>
        <position position="53"/>
    </location>
</feature>
<dbReference type="Pfam" id="PF00072">
    <property type="entry name" value="Response_reg"/>
    <property type="match status" value="1"/>
</dbReference>
<dbReference type="InterPro" id="IPR052340">
    <property type="entry name" value="RNase_Y/CdgJ"/>
</dbReference>
<evidence type="ECO:0000256" key="2">
    <source>
        <dbReference type="ARBA" id="ARBA00024867"/>
    </source>
</evidence>
<dbReference type="Pfam" id="PF08668">
    <property type="entry name" value="HDOD"/>
    <property type="match status" value="1"/>
</dbReference>
<comment type="caution">
    <text evidence="6">The sequence shown here is derived from an EMBL/GenBank/DDBJ whole genome shotgun (WGS) entry which is preliminary data.</text>
</comment>
<dbReference type="SMART" id="SM00448">
    <property type="entry name" value="REC"/>
    <property type="match status" value="1"/>
</dbReference>
<gene>
    <name evidence="6" type="ORF">JOC49_000945</name>
</gene>
<sequence>MSKVIAFVDDEQQILRALKRLFFQTDYTCLFFDKGGDLIQYLESNKIDILVTDIRMPEMDGIALMHAVKRMQPKVIRIALSGYTDSRQILAALDSGLARLYIYKPWDNDQLLSKIEGLIRMNDQLADPSLLQEINGLGSLPTIPDLYAKITDLIEKEASAQEVARLVDSDPAIAGKLLRIANTAYYGLHTGSVQQAIVMLGMSNVRQIILTNSVFERAAYMPYAKDLWQHASLVNQGVAYLYSLCYGKSLPNHQGTAGLMHTLGLLFLATVKTDLYLELIEAVEKELQHSQTDNNQSIFDALETEFLPVRHPEIGSFLLNWWELPFDIIEVAYHYREPKPELIVNKELVAMVHLVSHVAFGLLGLTQFQYALDKEFCDANGNLTRHQLAIEDYLASLLTN</sequence>
<evidence type="ECO:0000259" key="5">
    <source>
        <dbReference type="PROSITE" id="PS51833"/>
    </source>
</evidence>
<dbReference type="PROSITE" id="PS51833">
    <property type="entry name" value="HDOD"/>
    <property type="match status" value="1"/>
</dbReference>
<name>A0ABS2MPW6_9FIRM</name>
<proteinExistence type="predicted"/>
<evidence type="ECO:0000313" key="7">
    <source>
        <dbReference type="Proteomes" id="UP000767854"/>
    </source>
</evidence>
<keyword evidence="3" id="KW-0597">Phosphoprotein</keyword>
<comment type="function">
    <text evidence="2">May play the central regulatory role in sporulation. It may be an element of the effector pathway responsible for the activation of sporulation genes in response to nutritional stress. Spo0A may act in concert with spo0H (a sigma factor) to control the expression of some genes that are critical to the sporulation process.</text>
</comment>
<dbReference type="InterPro" id="IPR011006">
    <property type="entry name" value="CheY-like_superfamily"/>
</dbReference>
<dbReference type="PANTHER" id="PTHR33525:SF6">
    <property type="entry name" value="HDOD DOMAIN-CONTAINING PROTEIN"/>
    <property type="match status" value="1"/>
</dbReference>
<keyword evidence="7" id="KW-1185">Reference proteome</keyword>
<dbReference type="Gene3D" id="1.10.3210.10">
    <property type="entry name" value="Hypothetical protein af1432"/>
    <property type="match status" value="1"/>
</dbReference>
<dbReference type="InterPro" id="IPR001789">
    <property type="entry name" value="Sig_transdc_resp-reg_receiver"/>
</dbReference>
<accession>A0ABS2MPW6</accession>
<dbReference type="Gene3D" id="3.40.50.2300">
    <property type="match status" value="1"/>
</dbReference>
<dbReference type="Proteomes" id="UP000767854">
    <property type="component" value="Unassembled WGS sequence"/>
</dbReference>
<evidence type="ECO:0000313" key="6">
    <source>
        <dbReference type="EMBL" id="MBM7561425.1"/>
    </source>
</evidence>
<evidence type="ECO:0000256" key="1">
    <source>
        <dbReference type="ARBA" id="ARBA00018672"/>
    </source>
</evidence>
<feature type="domain" description="Response regulatory" evidence="4">
    <location>
        <begin position="4"/>
        <end position="119"/>
    </location>
</feature>
<evidence type="ECO:0000256" key="3">
    <source>
        <dbReference type="PROSITE-ProRule" id="PRU00169"/>
    </source>
</evidence>
<dbReference type="PROSITE" id="PS50110">
    <property type="entry name" value="RESPONSE_REGULATORY"/>
    <property type="match status" value="1"/>
</dbReference>
<dbReference type="SUPFAM" id="SSF52172">
    <property type="entry name" value="CheY-like"/>
    <property type="match status" value="1"/>
</dbReference>
<feature type="domain" description="HDOD" evidence="5">
    <location>
        <begin position="140"/>
        <end position="338"/>
    </location>
</feature>
<protein>
    <recommendedName>
        <fullName evidence="1">Stage 0 sporulation protein A homolog</fullName>
    </recommendedName>
</protein>
<organism evidence="6 7">
    <name type="scientific">Fusibacter tunisiensis</name>
    <dbReference type="NCBI Taxonomy" id="1008308"/>
    <lineage>
        <taxon>Bacteria</taxon>
        <taxon>Bacillati</taxon>
        <taxon>Bacillota</taxon>
        <taxon>Clostridia</taxon>
        <taxon>Eubacteriales</taxon>
        <taxon>Eubacteriales Family XII. Incertae Sedis</taxon>
        <taxon>Fusibacter</taxon>
    </lineage>
</organism>
<dbReference type="InterPro" id="IPR013976">
    <property type="entry name" value="HDOD"/>
</dbReference>
<reference evidence="6 7" key="1">
    <citation type="submission" date="2021-01" db="EMBL/GenBank/DDBJ databases">
        <title>Genomic Encyclopedia of Type Strains, Phase IV (KMG-IV): sequencing the most valuable type-strain genomes for metagenomic binning, comparative biology and taxonomic classification.</title>
        <authorList>
            <person name="Goeker M."/>
        </authorList>
    </citation>
    <scope>NUCLEOTIDE SEQUENCE [LARGE SCALE GENOMIC DNA]</scope>
    <source>
        <strain evidence="6 7">DSM 24436</strain>
    </source>
</reference>
<dbReference type="EMBL" id="JAFBDT010000005">
    <property type="protein sequence ID" value="MBM7561425.1"/>
    <property type="molecule type" value="Genomic_DNA"/>
</dbReference>
<dbReference type="PANTHER" id="PTHR33525">
    <property type="match status" value="1"/>
</dbReference>
<dbReference type="RefSeq" id="WP_204662921.1">
    <property type="nucleotide sequence ID" value="NZ_JAFBDT010000005.1"/>
</dbReference>